<dbReference type="AlphaFoldDB" id="A0A9Q9ALU4"/>
<feature type="domain" description="ABM" evidence="1">
    <location>
        <begin position="7"/>
        <end position="103"/>
    </location>
</feature>
<protein>
    <submittedName>
        <fullName evidence="2">Antibiotic biosynthesis monooxygenase domain-containing protein</fullName>
    </submittedName>
</protein>
<dbReference type="SUPFAM" id="SSF54909">
    <property type="entry name" value="Dimeric alpha+beta barrel"/>
    <property type="match status" value="1"/>
</dbReference>
<proteinExistence type="predicted"/>
<evidence type="ECO:0000259" key="1">
    <source>
        <dbReference type="PROSITE" id="PS51725"/>
    </source>
</evidence>
<dbReference type="Gene3D" id="3.30.70.100">
    <property type="match status" value="1"/>
</dbReference>
<name>A0A9Q9ALU4_9PEZI</name>
<dbReference type="GO" id="GO:0004497">
    <property type="term" value="F:monooxygenase activity"/>
    <property type="evidence" value="ECO:0007669"/>
    <property type="project" value="UniProtKB-KW"/>
</dbReference>
<evidence type="ECO:0000313" key="3">
    <source>
        <dbReference type="Proteomes" id="UP001056384"/>
    </source>
</evidence>
<dbReference type="Pfam" id="PF03992">
    <property type="entry name" value="ABM"/>
    <property type="match status" value="1"/>
</dbReference>
<reference evidence="2" key="1">
    <citation type="submission" date="2022-06" db="EMBL/GenBank/DDBJ databases">
        <title>Complete genome sequences of two strains of the flax pathogen Septoria linicola.</title>
        <authorList>
            <person name="Lapalu N."/>
            <person name="Simon A."/>
            <person name="Demenou B."/>
            <person name="Paumier D."/>
            <person name="Guillot M.-P."/>
            <person name="Gout L."/>
            <person name="Valade R."/>
        </authorList>
    </citation>
    <scope>NUCLEOTIDE SEQUENCE</scope>
    <source>
        <strain evidence="2">SE15195</strain>
    </source>
</reference>
<dbReference type="EMBL" id="CP099419">
    <property type="protein sequence ID" value="USW50439.1"/>
    <property type="molecule type" value="Genomic_DNA"/>
</dbReference>
<keyword evidence="2" id="KW-0560">Oxidoreductase</keyword>
<dbReference type="Proteomes" id="UP001056384">
    <property type="component" value="Chromosome 2"/>
</dbReference>
<keyword evidence="3" id="KW-1185">Reference proteome</keyword>
<dbReference type="OrthoDB" id="10011777at2759"/>
<accession>A0A9Q9ALU4</accession>
<evidence type="ECO:0000313" key="2">
    <source>
        <dbReference type="EMBL" id="USW50439.1"/>
    </source>
</evidence>
<sequence length="118" mass="13079">MSHNEEITLVVILATKPGKGQRFIDLSTQAYKNFAPKEPGCLQFQIIGDDSASDNADEQRWSIIERYESKEALTQHQSTASYRLLFEAFMAEELLAGTPVSFEGKALSMGHSHGVSTK</sequence>
<organism evidence="2 3">
    <name type="scientific">Septoria linicola</name>
    <dbReference type="NCBI Taxonomy" id="215465"/>
    <lineage>
        <taxon>Eukaryota</taxon>
        <taxon>Fungi</taxon>
        <taxon>Dikarya</taxon>
        <taxon>Ascomycota</taxon>
        <taxon>Pezizomycotina</taxon>
        <taxon>Dothideomycetes</taxon>
        <taxon>Dothideomycetidae</taxon>
        <taxon>Mycosphaerellales</taxon>
        <taxon>Mycosphaerellaceae</taxon>
        <taxon>Septoria</taxon>
    </lineage>
</organism>
<dbReference type="PROSITE" id="PS51725">
    <property type="entry name" value="ABM"/>
    <property type="match status" value="1"/>
</dbReference>
<keyword evidence="2" id="KW-0503">Monooxygenase</keyword>
<dbReference type="InterPro" id="IPR007138">
    <property type="entry name" value="ABM_dom"/>
</dbReference>
<gene>
    <name evidence="2" type="ORF">Slin15195_G037580</name>
</gene>
<dbReference type="InterPro" id="IPR011008">
    <property type="entry name" value="Dimeric_a/b-barrel"/>
</dbReference>